<dbReference type="SUPFAM" id="SSF53474">
    <property type="entry name" value="alpha/beta-Hydrolases"/>
    <property type="match status" value="1"/>
</dbReference>
<dbReference type="Pfam" id="PF09994">
    <property type="entry name" value="T6SS_Tle1-like_cat"/>
    <property type="match status" value="1"/>
</dbReference>
<feature type="domain" description="T6SS Phospholipase effector Tle1-like catalytic" evidence="2">
    <location>
        <begin position="26"/>
        <end position="250"/>
    </location>
</feature>
<organism evidence="3 4">
    <name type="scientific">Apodospora peruviana</name>
    <dbReference type="NCBI Taxonomy" id="516989"/>
    <lineage>
        <taxon>Eukaryota</taxon>
        <taxon>Fungi</taxon>
        <taxon>Dikarya</taxon>
        <taxon>Ascomycota</taxon>
        <taxon>Pezizomycotina</taxon>
        <taxon>Sordariomycetes</taxon>
        <taxon>Sordariomycetidae</taxon>
        <taxon>Sordariales</taxon>
        <taxon>Lasiosphaeriaceae</taxon>
        <taxon>Apodospora</taxon>
    </lineage>
</organism>
<name>A0AAE0HT17_9PEZI</name>
<dbReference type="InterPro" id="IPR018712">
    <property type="entry name" value="Tle1-like_cat"/>
</dbReference>
<feature type="region of interest" description="Disordered" evidence="1">
    <location>
        <begin position="354"/>
        <end position="376"/>
    </location>
</feature>
<dbReference type="PANTHER" id="PTHR33840">
    <property type="match status" value="1"/>
</dbReference>
<protein>
    <recommendedName>
        <fullName evidence="2">T6SS Phospholipase effector Tle1-like catalytic domain-containing protein</fullName>
    </recommendedName>
</protein>
<dbReference type="Proteomes" id="UP001283341">
    <property type="component" value="Unassembled WGS sequence"/>
</dbReference>
<dbReference type="EMBL" id="JAUEDM010000009">
    <property type="protein sequence ID" value="KAK3312176.1"/>
    <property type="molecule type" value="Genomic_DNA"/>
</dbReference>
<dbReference type="InterPro" id="IPR029058">
    <property type="entry name" value="AB_hydrolase_fold"/>
</dbReference>
<dbReference type="Gene3D" id="3.40.50.1820">
    <property type="entry name" value="alpha/beta hydrolase"/>
    <property type="match status" value="1"/>
</dbReference>
<proteinExistence type="predicted"/>
<accession>A0AAE0HT17</accession>
<evidence type="ECO:0000313" key="3">
    <source>
        <dbReference type="EMBL" id="KAK3312176.1"/>
    </source>
</evidence>
<evidence type="ECO:0000259" key="2">
    <source>
        <dbReference type="Pfam" id="PF09994"/>
    </source>
</evidence>
<comment type="caution">
    <text evidence="3">The sequence shown here is derived from an EMBL/GenBank/DDBJ whole genome shotgun (WGS) entry which is preliminary data.</text>
</comment>
<evidence type="ECO:0000313" key="4">
    <source>
        <dbReference type="Proteomes" id="UP001283341"/>
    </source>
</evidence>
<reference evidence="3" key="1">
    <citation type="journal article" date="2023" name="Mol. Phylogenet. Evol.">
        <title>Genome-scale phylogeny and comparative genomics of the fungal order Sordariales.</title>
        <authorList>
            <person name="Hensen N."/>
            <person name="Bonometti L."/>
            <person name="Westerberg I."/>
            <person name="Brannstrom I.O."/>
            <person name="Guillou S."/>
            <person name="Cros-Aarteil S."/>
            <person name="Calhoun S."/>
            <person name="Haridas S."/>
            <person name="Kuo A."/>
            <person name="Mondo S."/>
            <person name="Pangilinan J."/>
            <person name="Riley R."/>
            <person name="LaButti K."/>
            <person name="Andreopoulos B."/>
            <person name="Lipzen A."/>
            <person name="Chen C."/>
            <person name="Yan M."/>
            <person name="Daum C."/>
            <person name="Ng V."/>
            <person name="Clum A."/>
            <person name="Steindorff A."/>
            <person name="Ohm R.A."/>
            <person name="Martin F."/>
            <person name="Silar P."/>
            <person name="Natvig D.O."/>
            <person name="Lalanne C."/>
            <person name="Gautier V."/>
            <person name="Ament-Velasquez S.L."/>
            <person name="Kruys A."/>
            <person name="Hutchinson M.I."/>
            <person name="Powell A.J."/>
            <person name="Barry K."/>
            <person name="Miller A.N."/>
            <person name="Grigoriev I.V."/>
            <person name="Debuchy R."/>
            <person name="Gladieux P."/>
            <person name="Hiltunen Thoren M."/>
            <person name="Johannesson H."/>
        </authorList>
    </citation>
    <scope>NUCLEOTIDE SEQUENCE</scope>
    <source>
        <strain evidence="3">CBS 118394</strain>
    </source>
</reference>
<sequence>MAGSVATSRGTVVPYLAHAISASENKISIKFEGVGNTGGVLRWVWEGVTGSGAKKIVFKALEWLAENYRPGDRIIIIGYSRGGWKACYLAKVIQALGGLPKNGDEWLYHNLYKRSSKSKIIAEQDVTELMNGFQLHARVPIEAICLFDAVSSMGLPTTGVAMPIALIKAGLKRNDGVIMDLPSNVLHVYSAVALYETRAPYASTLLRGRAAADGRLKQVAFAGNHGNLGWISKCNYNPLVLAPLAWMIQQLDSIGIQFDSDILDQHFSAIRSEKSDRTWIKASVFRAHGYDHLIGKAVPNPGRIVDTDSNEPAVDIHSTVRLRGYGRTPSDPAVPGYTLLPNVEATSGCGALGHPAVRVGSSHAPGPSSRALPTTH</sequence>
<dbReference type="PANTHER" id="PTHR33840:SF1">
    <property type="entry name" value="TLE1 PHOSPHOLIPASE DOMAIN-CONTAINING PROTEIN"/>
    <property type="match status" value="1"/>
</dbReference>
<keyword evidence="4" id="KW-1185">Reference proteome</keyword>
<gene>
    <name evidence="3" type="ORF">B0H66DRAFT_608452</name>
</gene>
<evidence type="ECO:0000256" key="1">
    <source>
        <dbReference type="SAM" id="MobiDB-lite"/>
    </source>
</evidence>
<reference evidence="3" key="2">
    <citation type="submission" date="2023-06" db="EMBL/GenBank/DDBJ databases">
        <authorList>
            <consortium name="Lawrence Berkeley National Laboratory"/>
            <person name="Haridas S."/>
            <person name="Hensen N."/>
            <person name="Bonometti L."/>
            <person name="Westerberg I."/>
            <person name="Brannstrom I.O."/>
            <person name="Guillou S."/>
            <person name="Cros-Aarteil S."/>
            <person name="Calhoun S."/>
            <person name="Kuo A."/>
            <person name="Mondo S."/>
            <person name="Pangilinan J."/>
            <person name="Riley R."/>
            <person name="Labutti K."/>
            <person name="Andreopoulos B."/>
            <person name="Lipzen A."/>
            <person name="Chen C."/>
            <person name="Yanf M."/>
            <person name="Daum C."/>
            <person name="Ng V."/>
            <person name="Clum A."/>
            <person name="Steindorff A."/>
            <person name="Ohm R."/>
            <person name="Martin F."/>
            <person name="Silar P."/>
            <person name="Natvig D."/>
            <person name="Lalanne C."/>
            <person name="Gautier V."/>
            <person name="Ament-Velasquez S.L."/>
            <person name="Kruys A."/>
            <person name="Hutchinson M.I."/>
            <person name="Powell A.J."/>
            <person name="Barry K."/>
            <person name="Miller A.N."/>
            <person name="Grigoriev I.V."/>
            <person name="Debuchy R."/>
            <person name="Gladieux P."/>
            <person name="Thoren M.H."/>
            <person name="Johannesson H."/>
        </authorList>
    </citation>
    <scope>NUCLEOTIDE SEQUENCE</scope>
    <source>
        <strain evidence="3">CBS 118394</strain>
    </source>
</reference>
<dbReference type="AlphaFoldDB" id="A0AAE0HT17"/>